<dbReference type="InterPro" id="IPR050235">
    <property type="entry name" value="CK1_Ser-Thr_kinase"/>
</dbReference>
<dbReference type="EMBL" id="JANTQA010000047">
    <property type="protein sequence ID" value="KAJ3433134.1"/>
    <property type="molecule type" value="Genomic_DNA"/>
</dbReference>
<feature type="binding site" evidence="4">
    <location>
        <position position="68"/>
    </location>
    <ligand>
        <name>ATP</name>
        <dbReference type="ChEBI" id="CHEBI:30616"/>
    </ligand>
</feature>
<dbReference type="InterPro" id="IPR011009">
    <property type="entry name" value="Kinase-like_dom_sf"/>
</dbReference>
<dbReference type="InterPro" id="IPR008271">
    <property type="entry name" value="Ser/Thr_kinase_AS"/>
</dbReference>
<gene>
    <name evidence="7" type="ORF">M0812_22086</name>
</gene>
<dbReference type="SUPFAM" id="SSF56112">
    <property type="entry name" value="Protein kinase-like (PK-like)"/>
    <property type="match status" value="1"/>
</dbReference>
<sequence>MGNKKNKQFFPENRESESEPESENSSQIPQEHLLLNGKYKIKKKIGCGSFGKIHRCCRASDNEIFAVKFETESQEGQLEYEYKLYQLSKGHCGFPNVYNFGQDHYRHFLIMDLLGPNLESLFKYCDRKFSLKTVLMIADQILCRIEQVHSKSFVYRDIKPENFVIGRGNQKNQLFIIDFGLSKLYRDFWTHKSNKYRNKRDLVGTVRYSSINTHLGIEQSRRDDLESLGYMLVYFLRGRLPWQGFKASSNKERNEKICDKKVVTPLRVLCDGLPIEFHQYLDYCKNLSYEDQPNYALLRYKFRKLFLSNNYIYDYEYDWKIKHDEESQIKRINSTDRESFHGKELKNNLFGVKDQREIPQTNEFVPNNNKKIIIKKKKIIKGIVLIEDSETETETKTESDLESKSEPENEIQSEKQMQEQIIKKINEFEERIQFYQKKEDKKLKLKIEHILLKQQELPEITETEKEQHSRHLLRLGEIYSLKRREIYQSIREIDEILKNNPNFNDEKIEELITYIKMGLNRILNFYSLILLDNDLNNLLYLLNEKKIAYESGWGIDSNGKIKINNKTTKKNIKLKKFEYKNYLTERTVKKKKMVQEKFSLIEQVSHTKEVKEDEKIQKLFLKLVPLKSKNLSSKKLDSLCDDLNKLIILIQEKFQKD</sequence>
<dbReference type="InterPro" id="IPR017441">
    <property type="entry name" value="Protein_kinase_ATP_BS"/>
</dbReference>
<evidence type="ECO:0000259" key="6">
    <source>
        <dbReference type="PROSITE" id="PS50011"/>
    </source>
</evidence>
<feature type="region of interest" description="Disordered" evidence="5">
    <location>
        <begin position="394"/>
        <end position="416"/>
    </location>
</feature>
<dbReference type="EC" id="2.7.11.1" evidence="1"/>
<keyword evidence="2 4" id="KW-0547">Nucleotide-binding</keyword>
<protein>
    <recommendedName>
        <fullName evidence="1">non-specific serine/threonine protein kinase</fullName>
        <ecNumber evidence="1">2.7.11.1</ecNumber>
    </recommendedName>
</protein>
<dbReference type="Pfam" id="PF00069">
    <property type="entry name" value="Pkinase"/>
    <property type="match status" value="1"/>
</dbReference>
<dbReference type="SMART" id="SM00220">
    <property type="entry name" value="S_TKc"/>
    <property type="match status" value="1"/>
</dbReference>
<keyword evidence="7" id="KW-0418">Kinase</keyword>
<dbReference type="PROSITE" id="PS00107">
    <property type="entry name" value="PROTEIN_KINASE_ATP"/>
    <property type="match status" value="1"/>
</dbReference>
<evidence type="ECO:0000256" key="3">
    <source>
        <dbReference type="ARBA" id="ARBA00022840"/>
    </source>
</evidence>
<evidence type="ECO:0000256" key="2">
    <source>
        <dbReference type="ARBA" id="ARBA00022741"/>
    </source>
</evidence>
<dbReference type="AlphaFoldDB" id="A0AAV7Z0E1"/>
<dbReference type="PROSITE" id="PS00108">
    <property type="entry name" value="PROTEIN_KINASE_ST"/>
    <property type="match status" value="1"/>
</dbReference>
<dbReference type="Proteomes" id="UP001146793">
    <property type="component" value="Unassembled WGS sequence"/>
</dbReference>
<evidence type="ECO:0000313" key="8">
    <source>
        <dbReference type="Proteomes" id="UP001146793"/>
    </source>
</evidence>
<evidence type="ECO:0000313" key="7">
    <source>
        <dbReference type="EMBL" id="KAJ3433134.1"/>
    </source>
</evidence>
<feature type="region of interest" description="Disordered" evidence="5">
    <location>
        <begin position="1"/>
        <end position="29"/>
    </location>
</feature>
<dbReference type="FunFam" id="1.10.510.10:FF:000596">
    <property type="entry name" value="CK1 family protein kinase"/>
    <property type="match status" value="1"/>
</dbReference>
<accession>A0AAV7Z0E1</accession>
<reference evidence="7" key="1">
    <citation type="submission" date="2022-08" db="EMBL/GenBank/DDBJ databases">
        <title>Novel sulphate-reducing endosymbionts in the free-living metamonad Anaeramoeba.</title>
        <authorList>
            <person name="Jerlstrom-Hultqvist J."/>
            <person name="Cepicka I."/>
            <person name="Gallot-Lavallee L."/>
            <person name="Salas-Leiva D."/>
            <person name="Curtis B.A."/>
            <person name="Zahonova K."/>
            <person name="Pipaliya S."/>
            <person name="Dacks J."/>
            <person name="Roger A.J."/>
        </authorList>
    </citation>
    <scope>NUCLEOTIDE SEQUENCE</scope>
    <source>
        <strain evidence="7">Busselton2</strain>
    </source>
</reference>
<dbReference type="PROSITE" id="PS50011">
    <property type="entry name" value="PROTEIN_KINASE_DOM"/>
    <property type="match status" value="1"/>
</dbReference>
<proteinExistence type="predicted"/>
<organism evidence="7 8">
    <name type="scientific">Anaeramoeba flamelloides</name>
    <dbReference type="NCBI Taxonomy" id="1746091"/>
    <lineage>
        <taxon>Eukaryota</taxon>
        <taxon>Metamonada</taxon>
        <taxon>Anaeramoebidae</taxon>
        <taxon>Anaeramoeba</taxon>
    </lineage>
</organism>
<comment type="caution">
    <text evidence="7">The sequence shown here is derived from an EMBL/GenBank/DDBJ whole genome shotgun (WGS) entry which is preliminary data.</text>
</comment>
<name>A0AAV7Z0E1_9EUKA</name>
<evidence type="ECO:0000256" key="1">
    <source>
        <dbReference type="ARBA" id="ARBA00012513"/>
    </source>
</evidence>
<keyword evidence="3 4" id="KW-0067">ATP-binding</keyword>
<evidence type="ECO:0000256" key="5">
    <source>
        <dbReference type="SAM" id="MobiDB-lite"/>
    </source>
</evidence>
<keyword evidence="7" id="KW-0808">Transferase</keyword>
<dbReference type="GO" id="GO:0004674">
    <property type="term" value="F:protein serine/threonine kinase activity"/>
    <property type="evidence" value="ECO:0007669"/>
    <property type="project" value="UniProtKB-EC"/>
</dbReference>
<dbReference type="Gene3D" id="1.10.510.10">
    <property type="entry name" value="Transferase(Phosphotransferase) domain 1"/>
    <property type="match status" value="1"/>
</dbReference>
<dbReference type="InterPro" id="IPR000719">
    <property type="entry name" value="Prot_kinase_dom"/>
</dbReference>
<dbReference type="GO" id="GO:0005524">
    <property type="term" value="F:ATP binding"/>
    <property type="evidence" value="ECO:0007669"/>
    <property type="project" value="UniProtKB-UniRule"/>
</dbReference>
<evidence type="ECO:0000256" key="4">
    <source>
        <dbReference type="PROSITE-ProRule" id="PRU10141"/>
    </source>
</evidence>
<feature type="domain" description="Protein kinase" evidence="6">
    <location>
        <begin position="39"/>
        <end position="307"/>
    </location>
</feature>
<dbReference type="PANTHER" id="PTHR11909">
    <property type="entry name" value="CASEIN KINASE-RELATED"/>
    <property type="match status" value="1"/>
</dbReference>
<dbReference type="CDD" id="cd14016">
    <property type="entry name" value="STKc_CK1"/>
    <property type="match status" value="1"/>
</dbReference>